<protein>
    <submittedName>
        <fullName evidence="2">Uncharacterized protein</fullName>
    </submittedName>
</protein>
<accession>A0AAD6XFV5</accession>
<gene>
    <name evidence="2" type="ORF">B0H15DRAFT_955770</name>
</gene>
<dbReference type="AlphaFoldDB" id="A0AAD6XFV5"/>
<comment type="caution">
    <text evidence="2">The sequence shown here is derived from an EMBL/GenBank/DDBJ whole genome shotgun (WGS) entry which is preliminary data.</text>
</comment>
<name>A0AAD6XFV5_9AGAR</name>
<evidence type="ECO:0000256" key="1">
    <source>
        <dbReference type="SAM" id="MobiDB-lite"/>
    </source>
</evidence>
<feature type="region of interest" description="Disordered" evidence="1">
    <location>
        <begin position="380"/>
        <end position="399"/>
    </location>
</feature>
<organism evidence="2 3">
    <name type="scientific">Mycena belliarum</name>
    <dbReference type="NCBI Taxonomy" id="1033014"/>
    <lineage>
        <taxon>Eukaryota</taxon>
        <taxon>Fungi</taxon>
        <taxon>Dikarya</taxon>
        <taxon>Basidiomycota</taxon>
        <taxon>Agaricomycotina</taxon>
        <taxon>Agaricomycetes</taxon>
        <taxon>Agaricomycetidae</taxon>
        <taxon>Agaricales</taxon>
        <taxon>Marasmiineae</taxon>
        <taxon>Mycenaceae</taxon>
        <taxon>Mycena</taxon>
    </lineage>
</organism>
<evidence type="ECO:0000313" key="3">
    <source>
        <dbReference type="Proteomes" id="UP001222325"/>
    </source>
</evidence>
<proteinExistence type="predicted"/>
<sequence>MKNQLIKKEVGTASEQYPDLSDLTLATTVTHAYALMYATVWLIPDLRDFPQSLAPLSLHRHKSIWCPRARFAQLAPRTEDRVPSRIDQLTRSDVPSILPIPMSVHPHRRVRPRALPEPGLLRRPRHRLGRRVQRCRFFLPTTLPADLGTPFVKQQAQSQATAGALGGGALLQRAAYGLLSARDTWLGLPDPARLVSHVCTEPSRSALATPFFFSALVLDVRLGRPKERVEAKRAEEALYAGPQSGGKRMKLRARKLERRAPSAAELLTLHEHSASPSSHDFDFDEDEEGHTSAYGGTARARPRTRSERHFSAPTPPSRSGHSEKLQLQHTPTRLGADGALASRGWFARLVGSTSPHGQSLLAKLRRCWCALGRPTVRAPILPAPDAPPRSGTTPGMPDARRSLSLEAYGLLSPEPPRGGTMSPELARRLMINETGPVAYMAALGVHTVAGRTLQASVFDFSSIPSSACLCPIFPPT</sequence>
<feature type="region of interest" description="Disordered" evidence="1">
    <location>
        <begin position="269"/>
        <end position="326"/>
    </location>
</feature>
<evidence type="ECO:0000313" key="2">
    <source>
        <dbReference type="EMBL" id="KAJ7076244.1"/>
    </source>
</evidence>
<dbReference type="EMBL" id="JARJCN010000083">
    <property type="protein sequence ID" value="KAJ7076244.1"/>
    <property type="molecule type" value="Genomic_DNA"/>
</dbReference>
<dbReference type="Proteomes" id="UP001222325">
    <property type="component" value="Unassembled WGS sequence"/>
</dbReference>
<reference evidence="2" key="1">
    <citation type="submission" date="2023-03" db="EMBL/GenBank/DDBJ databases">
        <title>Massive genome expansion in bonnet fungi (Mycena s.s.) driven by repeated elements and novel gene families across ecological guilds.</title>
        <authorList>
            <consortium name="Lawrence Berkeley National Laboratory"/>
            <person name="Harder C.B."/>
            <person name="Miyauchi S."/>
            <person name="Viragh M."/>
            <person name="Kuo A."/>
            <person name="Thoen E."/>
            <person name="Andreopoulos B."/>
            <person name="Lu D."/>
            <person name="Skrede I."/>
            <person name="Drula E."/>
            <person name="Henrissat B."/>
            <person name="Morin E."/>
            <person name="Kohler A."/>
            <person name="Barry K."/>
            <person name="LaButti K."/>
            <person name="Morin E."/>
            <person name="Salamov A."/>
            <person name="Lipzen A."/>
            <person name="Mereny Z."/>
            <person name="Hegedus B."/>
            <person name="Baldrian P."/>
            <person name="Stursova M."/>
            <person name="Weitz H."/>
            <person name="Taylor A."/>
            <person name="Grigoriev I.V."/>
            <person name="Nagy L.G."/>
            <person name="Martin F."/>
            <person name="Kauserud H."/>
        </authorList>
    </citation>
    <scope>NUCLEOTIDE SEQUENCE</scope>
    <source>
        <strain evidence="2">CBHHK173m</strain>
    </source>
</reference>
<keyword evidence="3" id="KW-1185">Reference proteome</keyword>